<dbReference type="InterPro" id="IPR029052">
    <property type="entry name" value="Metallo-depent_PP-like"/>
</dbReference>
<dbReference type="SUPFAM" id="SSF56300">
    <property type="entry name" value="Metallo-dependent phosphatases"/>
    <property type="match status" value="1"/>
</dbReference>
<feature type="domain" description="Calcineurin-like phosphoesterase" evidence="1">
    <location>
        <begin position="27"/>
        <end position="197"/>
    </location>
</feature>
<dbReference type="Pfam" id="PF00149">
    <property type="entry name" value="Metallophos"/>
    <property type="match status" value="1"/>
</dbReference>
<dbReference type="Proteomes" id="UP001595967">
    <property type="component" value="Unassembled WGS sequence"/>
</dbReference>
<evidence type="ECO:0000313" key="2">
    <source>
        <dbReference type="EMBL" id="MFC4623559.1"/>
    </source>
</evidence>
<dbReference type="PANTHER" id="PTHR42850">
    <property type="entry name" value="METALLOPHOSPHOESTERASE"/>
    <property type="match status" value="1"/>
</dbReference>
<dbReference type="InterPro" id="IPR004843">
    <property type="entry name" value="Calcineurin-like_PHP"/>
</dbReference>
<gene>
    <name evidence="2" type="ORF">ACFO3A_15280</name>
</gene>
<proteinExistence type="predicted"/>
<evidence type="ECO:0000313" key="3">
    <source>
        <dbReference type="Proteomes" id="UP001595967"/>
    </source>
</evidence>
<organism evidence="2 3">
    <name type="scientific">Comamonas nitrativorans</name>
    <dbReference type="NCBI Taxonomy" id="108437"/>
    <lineage>
        <taxon>Bacteria</taxon>
        <taxon>Pseudomonadati</taxon>
        <taxon>Pseudomonadota</taxon>
        <taxon>Betaproteobacteria</taxon>
        <taxon>Burkholderiales</taxon>
        <taxon>Comamonadaceae</taxon>
        <taxon>Comamonas</taxon>
    </lineage>
</organism>
<name>A0ABV9H193_9BURK</name>
<reference evidence="3" key="1">
    <citation type="journal article" date="2019" name="Int. J. Syst. Evol. Microbiol.">
        <title>The Global Catalogue of Microorganisms (GCM) 10K type strain sequencing project: providing services to taxonomists for standard genome sequencing and annotation.</title>
        <authorList>
            <consortium name="The Broad Institute Genomics Platform"/>
            <consortium name="The Broad Institute Genome Sequencing Center for Infectious Disease"/>
            <person name="Wu L."/>
            <person name="Ma J."/>
        </authorList>
    </citation>
    <scope>NUCLEOTIDE SEQUENCE [LARGE SCALE GENOMIC DNA]</scope>
    <source>
        <strain evidence="3">JCM 11650</strain>
    </source>
</reference>
<dbReference type="InterPro" id="IPR050126">
    <property type="entry name" value="Ap4A_hydrolase"/>
</dbReference>
<protein>
    <submittedName>
        <fullName evidence="2">Metallophosphoesterase</fullName>
    </submittedName>
</protein>
<dbReference type="PANTHER" id="PTHR42850:SF4">
    <property type="entry name" value="ZINC-DEPENDENT ENDOPOLYPHOSPHATASE"/>
    <property type="match status" value="1"/>
</dbReference>
<dbReference type="Gene3D" id="3.60.21.10">
    <property type="match status" value="1"/>
</dbReference>
<keyword evidence="3" id="KW-1185">Reference proteome</keyword>
<evidence type="ECO:0000259" key="1">
    <source>
        <dbReference type="Pfam" id="PF00149"/>
    </source>
</evidence>
<accession>A0ABV9H193</accession>
<sequence length="249" mass="27563">MISSTHVHPATARLAPIPANPDGRDFAVGDIHGCFTALQQALAHIGFDPAQDRLFAVGDLVNRGPESAQVLHWLAQPWFHAISGNHDFMAWRFALGQPCPQVDVLEHGGDWLTTTAPELLDAIARQLQALPLAMEVATPDGPVGLIHADCPSDDWQQLRTHDLSPSDQDCCLWSRQRYQRRYSAPVRNVRAVVHGHMTVPTMQTLGNVFFIDTGGWRTGQGHFTFLNLHTLQALRGPGPTAHAVQRRYR</sequence>
<comment type="caution">
    <text evidence="2">The sequence shown here is derived from an EMBL/GenBank/DDBJ whole genome shotgun (WGS) entry which is preliminary data.</text>
</comment>
<dbReference type="EMBL" id="JBHSEW010000021">
    <property type="protein sequence ID" value="MFC4623559.1"/>
    <property type="molecule type" value="Genomic_DNA"/>
</dbReference>
<dbReference type="RefSeq" id="WP_377728159.1">
    <property type="nucleotide sequence ID" value="NZ_JBHSEW010000021.1"/>
</dbReference>